<proteinExistence type="predicted"/>
<organism evidence="1 2">
    <name type="scientific">Eumeta variegata</name>
    <name type="common">Bagworm moth</name>
    <name type="synonym">Eumeta japonica</name>
    <dbReference type="NCBI Taxonomy" id="151549"/>
    <lineage>
        <taxon>Eukaryota</taxon>
        <taxon>Metazoa</taxon>
        <taxon>Ecdysozoa</taxon>
        <taxon>Arthropoda</taxon>
        <taxon>Hexapoda</taxon>
        <taxon>Insecta</taxon>
        <taxon>Pterygota</taxon>
        <taxon>Neoptera</taxon>
        <taxon>Endopterygota</taxon>
        <taxon>Lepidoptera</taxon>
        <taxon>Glossata</taxon>
        <taxon>Ditrysia</taxon>
        <taxon>Tineoidea</taxon>
        <taxon>Psychidae</taxon>
        <taxon>Oiketicinae</taxon>
        <taxon>Eumeta</taxon>
    </lineage>
</organism>
<evidence type="ECO:0000313" key="1">
    <source>
        <dbReference type="EMBL" id="GBP87256.1"/>
    </source>
</evidence>
<accession>A0A4C1ZFE7</accession>
<name>A0A4C1ZFE7_EUMVA</name>
<dbReference type="Proteomes" id="UP000299102">
    <property type="component" value="Unassembled WGS sequence"/>
</dbReference>
<evidence type="ECO:0000313" key="2">
    <source>
        <dbReference type="Proteomes" id="UP000299102"/>
    </source>
</evidence>
<protein>
    <submittedName>
        <fullName evidence="1">Uncharacterized protein</fullName>
    </submittedName>
</protein>
<reference evidence="1 2" key="1">
    <citation type="journal article" date="2019" name="Commun. Biol.">
        <title>The bagworm genome reveals a unique fibroin gene that provides high tensile strength.</title>
        <authorList>
            <person name="Kono N."/>
            <person name="Nakamura H."/>
            <person name="Ohtoshi R."/>
            <person name="Tomita M."/>
            <person name="Numata K."/>
            <person name="Arakawa K."/>
        </authorList>
    </citation>
    <scope>NUCLEOTIDE SEQUENCE [LARGE SCALE GENOMIC DNA]</scope>
</reference>
<gene>
    <name evidence="1" type="ORF">EVAR_59184_1</name>
</gene>
<keyword evidence="2" id="KW-1185">Reference proteome</keyword>
<comment type="caution">
    <text evidence="1">The sequence shown here is derived from an EMBL/GenBank/DDBJ whole genome shotgun (WGS) entry which is preliminary data.</text>
</comment>
<dbReference type="EMBL" id="BGZK01001847">
    <property type="protein sequence ID" value="GBP87256.1"/>
    <property type="molecule type" value="Genomic_DNA"/>
</dbReference>
<dbReference type="AlphaFoldDB" id="A0A4C1ZFE7"/>
<sequence length="101" mass="11551">MLLGRGIERDRARVNAWHSNACTYTCYRPARALATSSVQYYNARGKEKERYTKVESRREKENSLERILWRSRTFYSSGVAAAAVCRSGGCGARGTFEQEEF</sequence>